<dbReference type="InterPro" id="IPR036412">
    <property type="entry name" value="HAD-like_sf"/>
</dbReference>
<dbReference type="Pfam" id="PF13419">
    <property type="entry name" value="HAD_2"/>
    <property type="match status" value="1"/>
</dbReference>
<dbReference type="InterPro" id="IPR023214">
    <property type="entry name" value="HAD_sf"/>
</dbReference>
<dbReference type="SFLD" id="SFLDS00003">
    <property type="entry name" value="Haloacid_Dehalogenase"/>
    <property type="match status" value="1"/>
</dbReference>
<reference evidence="1 2" key="1">
    <citation type="submission" date="2021-01" db="EMBL/GenBank/DDBJ databases">
        <title>Whole genome shotgun sequence of Planotetraspora phitsanulokensis NBRC 104273.</title>
        <authorList>
            <person name="Komaki H."/>
            <person name="Tamura T."/>
        </authorList>
    </citation>
    <scope>NUCLEOTIDE SEQUENCE [LARGE SCALE GENOMIC DNA]</scope>
    <source>
        <strain evidence="1 2">NBRC 104273</strain>
    </source>
</reference>
<sequence>MAPSRHCLFDLDGTLTDPETGIVRSMRHGLSAVGVYDVDHATLRSLIGPPLWDGFTRLGVRDVDAAVAAYRERYADIGMYENEVIPGIPAVLEALVADGWTLAVATSKPAVFAEKIVEHFGLGGFFTYVAGATLDGSRRYKADVIRHALDVLGAPPEATVMVGDRREDVAGAAECQVRTVAVRWGFGQPGEFTAPEVISVVDTPADLLAVLRETARTPSARVADQPSAQANTER</sequence>
<dbReference type="EMBL" id="BOOP01000004">
    <property type="protein sequence ID" value="GII36419.1"/>
    <property type="molecule type" value="Genomic_DNA"/>
</dbReference>
<comment type="caution">
    <text evidence="1">The sequence shown here is derived from an EMBL/GenBank/DDBJ whole genome shotgun (WGS) entry which is preliminary data.</text>
</comment>
<dbReference type="SUPFAM" id="SSF56784">
    <property type="entry name" value="HAD-like"/>
    <property type="match status" value="1"/>
</dbReference>
<dbReference type="Gene3D" id="1.10.150.240">
    <property type="entry name" value="Putative phosphatase, domain 2"/>
    <property type="match status" value="1"/>
</dbReference>
<dbReference type="RefSeq" id="WP_204072129.1">
    <property type="nucleotide sequence ID" value="NZ_BAABHI010000012.1"/>
</dbReference>
<dbReference type="InterPro" id="IPR041492">
    <property type="entry name" value="HAD_2"/>
</dbReference>
<name>A0A8J3U5I5_9ACTN</name>
<dbReference type="InterPro" id="IPR050155">
    <property type="entry name" value="HAD-like_hydrolase_sf"/>
</dbReference>
<dbReference type="Gene3D" id="3.40.50.1000">
    <property type="entry name" value="HAD superfamily/HAD-like"/>
    <property type="match status" value="1"/>
</dbReference>
<dbReference type="AlphaFoldDB" id="A0A8J3U5I5"/>
<evidence type="ECO:0000313" key="2">
    <source>
        <dbReference type="Proteomes" id="UP000622547"/>
    </source>
</evidence>
<protein>
    <submittedName>
        <fullName evidence="1">Phosphoglycolate phosphatase</fullName>
    </submittedName>
</protein>
<dbReference type="PANTHER" id="PTHR43434:SF20">
    <property type="entry name" value="5'-NUCLEOTIDASE"/>
    <property type="match status" value="1"/>
</dbReference>
<dbReference type="SFLD" id="SFLDG01129">
    <property type="entry name" value="C1.5:_HAD__Beta-PGM__Phosphata"/>
    <property type="match status" value="1"/>
</dbReference>
<dbReference type="Proteomes" id="UP000622547">
    <property type="component" value="Unassembled WGS sequence"/>
</dbReference>
<dbReference type="PANTHER" id="PTHR43434">
    <property type="entry name" value="PHOSPHOGLYCOLATE PHOSPHATASE"/>
    <property type="match status" value="1"/>
</dbReference>
<dbReference type="GO" id="GO:0005829">
    <property type="term" value="C:cytosol"/>
    <property type="evidence" value="ECO:0007669"/>
    <property type="project" value="TreeGrafter"/>
</dbReference>
<organism evidence="1 2">
    <name type="scientific">Planotetraspora phitsanulokensis</name>
    <dbReference type="NCBI Taxonomy" id="575192"/>
    <lineage>
        <taxon>Bacteria</taxon>
        <taxon>Bacillati</taxon>
        <taxon>Actinomycetota</taxon>
        <taxon>Actinomycetes</taxon>
        <taxon>Streptosporangiales</taxon>
        <taxon>Streptosporangiaceae</taxon>
        <taxon>Planotetraspora</taxon>
    </lineage>
</organism>
<accession>A0A8J3U5I5</accession>
<proteinExistence type="predicted"/>
<dbReference type="InterPro" id="IPR023198">
    <property type="entry name" value="PGP-like_dom2"/>
</dbReference>
<dbReference type="GO" id="GO:0004713">
    <property type="term" value="F:protein tyrosine kinase activity"/>
    <property type="evidence" value="ECO:0007669"/>
    <property type="project" value="TreeGrafter"/>
</dbReference>
<keyword evidence="2" id="KW-1185">Reference proteome</keyword>
<gene>
    <name evidence="1" type="ORF">Pph01_14220</name>
</gene>
<evidence type="ECO:0000313" key="1">
    <source>
        <dbReference type="EMBL" id="GII36419.1"/>
    </source>
</evidence>